<dbReference type="Proteomes" id="UP000239563">
    <property type="component" value="Chromosome XIX"/>
</dbReference>
<sequence length="274" mass="30369">MEHWQKNPLAGHTETAAACNDHEEKIQCALAELEDGQHASIGTVAAAHGIAKSTLHDRSKGKQSWQDTHTSQQALLLLNETALLNHIRRCATGGFPLNPVDVWDFTEYLACGGSSNSGVVKLGHNWVSSFLNRHLLIQSTWSRCLENARIRGTDKDNIRQWFGRLQEVITEYKILSNDIFNMDETGFVFGLSGSQHVIIPGGNPASRFKAQPGNCQNTTVIEAISSGDQVLLPLIIMKGKLHTVSEQRQMEDILSMWHFSKGLSSWTDNELAVL</sequence>
<reference evidence="1 2" key="1">
    <citation type="submission" date="2017-02" db="EMBL/GenBank/DDBJ databases">
        <authorList>
            <person name="Peterson S.W."/>
        </authorList>
    </citation>
    <scope>NUCLEOTIDE SEQUENCE [LARGE SCALE GENOMIC DNA]</scope>
    <source>
        <strain evidence="1 2">SRS1_H2-8</strain>
    </source>
</reference>
<evidence type="ECO:0000313" key="2">
    <source>
        <dbReference type="Proteomes" id="UP000239563"/>
    </source>
</evidence>
<dbReference type="EMBL" id="LT795072">
    <property type="protein sequence ID" value="SJX65783.1"/>
    <property type="molecule type" value="Genomic_DNA"/>
</dbReference>
<name>A0A2N8UMP7_9BASI</name>
<evidence type="ECO:0000313" key="1">
    <source>
        <dbReference type="EMBL" id="SJX65783.1"/>
    </source>
</evidence>
<organism evidence="1 2">
    <name type="scientific">Sporisorium reilianum f. sp. reilianum</name>
    <dbReference type="NCBI Taxonomy" id="72559"/>
    <lineage>
        <taxon>Eukaryota</taxon>
        <taxon>Fungi</taxon>
        <taxon>Dikarya</taxon>
        <taxon>Basidiomycota</taxon>
        <taxon>Ustilaginomycotina</taxon>
        <taxon>Ustilaginomycetes</taxon>
        <taxon>Ustilaginales</taxon>
        <taxon>Ustilaginaceae</taxon>
        <taxon>Sporisorium</taxon>
    </lineage>
</organism>
<gene>
    <name evidence="1" type="ORF">SRS1_25041</name>
</gene>
<proteinExistence type="predicted"/>
<accession>A0A2N8UMP7</accession>
<dbReference type="AlphaFoldDB" id="A0A2N8UMP7"/>
<protein>
    <submittedName>
        <fullName evidence="1">Related to transposase</fullName>
    </submittedName>
</protein>